<dbReference type="EMBL" id="JAVFCB010000002">
    <property type="protein sequence ID" value="MDQ4213273.1"/>
    <property type="molecule type" value="Genomic_DNA"/>
</dbReference>
<keyword evidence="3" id="KW-1185">Reference proteome</keyword>
<evidence type="ECO:0000313" key="3">
    <source>
        <dbReference type="Proteomes" id="UP001230289"/>
    </source>
</evidence>
<organism evidence="2 3">
    <name type="scientific">Microbacterium capsulatum</name>
    <dbReference type="NCBI Taxonomy" id="3041921"/>
    <lineage>
        <taxon>Bacteria</taxon>
        <taxon>Bacillati</taxon>
        <taxon>Actinomycetota</taxon>
        <taxon>Actinomycetes</taxon>
        <taxon>Micrococcales</taxon>
        <taxon>Microbacteriaceae</taxon>
        <taxon>Microbacterium</taxon>
    </lineage>
</organism>
<sequence length="73" mass="8682">MSAVAVGPERCFVSWETYNYLRREVARLKVERRDRASLYREISTLTVELERARHEIERQRAELNRRYLIGAAA</sequence>
<protein>
    <submittedName>
        <fullName evidence="2">Uncharacterized protein</fullName>
    </submittedName>
</protein>
<evidence type="ECO:0000256" key="1">
    <source>
        <dbReference type="SAM" id="Coils"/>
    </source>
</evidence>
<dbReference type="Proteomes" id="UP001230289">
    <property type="component" value="Unassembled WGS sequence"/>
</dbReference>
<evidence type="ECO:0000313" key="2">
    <source>
        <dbReference type="EMBL" id="MDQ4213273.1"/>
    </source>
</evidence>
<proteinExistence type="predicted"/>
<accession>A0ABU0XF74</accession>
<name>A0ABU0XF74_9MICO</name>
<comment type="caution">
    <text evidence="2">The sequence shown here is derived from an EMBL/GenBank/DDBJ whole genome shotgun (WGS) entry which is preliminary data.</text>
</comment>
<feature type="coiled-coil region" evidence="1">
    <location>
        <begin position="35"/>
        <end position="66"/>
    </location>
</feature>
<keyword evidence="1" id="KW-0175">Coiled coil</keyword>
<gene>
    <name evidence="2" type="ORF">RBR11_05035</name>
</gene>
<reference evidence="2 3" key="1">
    <citation type="submission" date="2023-08" db="EMBL/GenBank/DDBJ databases">
        <title>Microbacterium sp. nov., isolated from a waste landfill.</title>
        <authorList>
            <person name="Wen W."/>
        </authorList>
    </citation>
    <scope>NUCLEOTIDE SEQUENCE [LARGE SCALE GENOMIC DNA]</scope>
    <source>
        <strain evidence="2 3">ASV81</strain>
    </source>
</reference>
<dbReference type="RefSeq" id="WP_308488207.1">
    <property type="nucleotide sequence ID" value="NZ_JAVFCB010000002.1"/>
</dbReference>